<sequence>MSEEEFLARWSRRKRESRAEPAKPAAAQPTPPSEAKDDEKDDESEFDLSSLPSIDEINAATDITAFLSKGIPRELSRAALRRAWATDPAIRDFVGLAENAWDFNDPTAMPGFGPLDCSSEELAALVDRIVVGVREVAQSLPEASIETADSSADLHQPDATVVSNIAEPPDETEHLAIPAAVQPTAADRSAESAEPIKPRTHGGALPH</sequence>
<gene>
    <name evidence="2" type="ORF">CVM73_05235</name>
</gene>
<keyword evidence="3" id="KW-1185">Reference proteome</keyword>
<dbReference type="AlphaFoldDB" id="A0A2M8REG3"/>
<feature type="compositionally biased region" description="Basic and acidic residues" evidence="1">
    <location>
        <begin position="188"/>
        <end position="197"/>
    </location>
</feature>
<reference evidence="2 3" key="1">
    <citation type="submission" date="2017-11" db="EMBL/GenBank/DDBJ databases">
        <title>Bradyrhizobium forestalis sp. nov., an efficient nitrogen-fixing bacterium isolated from nodules of forest legume species in the Amazon.</title>
        <authorList>
            <person name="Costa E.M."/>
            <person name="Guimaraes A."/>
            <person name="Carvalho T.S."/>
            <person name="Rodrigues T.L."/>
            <person name="Ribeiro P.R.A."/>
            <person name="Lebbe L."/>
            <person name="Willems A."/>
            <person name="Moreira F.M.S."/>
        </authorList>
    </citation>
    <scope>NUCLEOTIDE SEQUENCE [LARGE SCALE GENOMIC DNA]</scope>
    <source>
        <strain evidence="2 3">INPA54B</strain>
    </source>
</reference>
<name>A0A2M8REG3_9BRAD</name>
<dbReference type="InterPro" id="IPR021735">
    <property type="entry name" value="DUF3306"/>
</dbReference>
<feature type="region of interest" description="Disordered" evidence="1">
    <location>
        <begin position="1"/>
        <end position="52"/>
    </location>
</feature>
<dbReference type="Proteomes" id="UP000231194">
    <property type="component" value="Unassembled WGS sequence"/>
</dbReference>
<accession>A0A2M8REG3</accession>
<protein>
    <submittedName>
        <fullName evidence="2">DUF3306 domain-containing protein</fullName>
    </submittedName>
</protein>
<evidence type="ECO:0000313" key="3">
    <source>
        <dbReference type="Proteomes" id="UP000231194"/>
    </source>
</evidence>
<dbReference type="EMBL" id="PGVG01000003">
    <property type="protein sequence ID" value="PJG56217.1"/>
    <property type="molecule type" value="Genomic_DNA"/>
</dbReference>
<dbReference type="Pfam" id="PF11748">
    <property type="entry name" value="DUF3306"/>
    <property type="match status" value="1"/>
</dbReference>
<evidence type="ECO:0000313" key="2">
    <source>
        <dbReference type="EMBL" id="PJG56217.1"/>
    </source>
</evidence>
<comment type="caution">
    <text evidence="2">The sequence shown here is derived from an EMBL/GenBank/DDBJ whole genome shotgun (WGS) entry which is preliminary data.</text>
</comment>
<feature type="region of interest" description="Disordered" evidence="1">
    <location>
        <begin position="182"/>
        <end position="207"/>
    </location>
</feature>
<organism evidence="2 3">
    <name type="scientific">Bradyrhizobium forestalis</name>
    <dbReference type="NCBI Taxonomy" id="1419263"/>
    <lineage>
        <taxon>Bacteria</taxon>
        <taxon>Pseudomonadati</taxon>
        <taxon>Pseudomonadota</taxon>
        <taxon>Alphaproteobacteria</taxon>
        <taxon>Hyphomicrobiales</taxon>
        <taxon>Nitrobacteraceae</taxon>
        <taxon>Bradyrhizobium</taxon>
    </lineage>
</organism>
<dbReference type="RefSeq" id="WP_100230942.1">
    <property type="nucleotide sequence ID" value="NZ_PGVG01000003.1"/>
</dbReference>
<proteinExistence type="predicted"/>
<evidence type="ECO:0000256" key="1">
    <source>
        <dbReference type="SAM" id="MobiDB-lite"/>
    </source>
</evidence>
<dbReference type="OrthoDB" id="8100830at2"/>